<feature type="region of interest" description="Disordered" evidence="1">
    <location>
        <begin position="1"/>
        <end position="23"/>
    </location>
</feature>
<feature type="compositionally biased region" description="Basic and acidic residues" evidence="1">
    <location>
        <begin position="1"/>
        <end position="18"/>
    </location>
</feature>
<name>A0A1R3JK35_9ROSI</name>
<keyword evidence="3" id="KW-1185">Reference proteome</keyword>
<gene>
    <name evidence="2" type="ORF">COLO4_16041</name>
</gene>
<organism evidence="2 3">
    <name type="scientific">Corchorus olitorius</name>
    <dbReference type="NCBI Taxonomy" id="93759"/>
    <lineage>
        <taxon>Eukaryota</taxon>
        <taxon>Viridiplantae</taxon>
        <taxon>Streptophyta</taxon>
        <taxon>Embryophyta</taxon>
        <taxon>Tracheophyta</taxon>
        <taxon>Spermatophyta</taxon>
        <taxon>Magnoliopsida</taxon>
        <taxon>eudicotyledons</taxon>
        <taxon>Gunneridae</taxon>
        <taxon>Pentapetalae</taxon>
        <taxon>rosids</taxon>
        <taxon>malvids</taxon>
        <taxon>Malvales</taxon>
        <taxon>Malvaceae</taxon>
        <taxon>Grewioideae</taxon>
        <taxon>Apeibeae</taxon>
        <taxon>Corchorus</taxon>
    </lineage>
</organism>
<evidence type="ECO:0000313" key="3">
    <source>
        <dbReference type="Proteomes" id="UP000187203"/>
    </source>
</evidence>
<accession>A0A1R3JK35</accession>
<reference evidence="3" key="1">
    <citation type="submission" date="2013-09" db="EMBL/GenBank/DDBJ databases">
        <title>Corchorus olitorius genome sequencing.</title>
        <authorList>
            <person name="Alam M."/>
            <person name="Haque M.S."/>
            <person name="Islam M.S."/>
            <person name="Emdad E.M."/>
            <person name="Islam M.M."/>
            <person name="Ahmed B."/>
            <person name="Halim A."/>
            <person name="Hossen Q.M.M."/>
            <person name="Hossain M.Z."/>
            <person name="Ahmed R."/>
            <person name="Khan M.M."/>
            <person name="Islam R."/>
            <person name="Rashid M.M."/>
            <person name="Khan S.A."/>
            <person name="Rahman M.S."/>
            <person name="Alam M."/>
            <person name="Yahiya A.S."/>
            <person name="Khan M.S."/>
            <person name="Azam M.S."/>
            <person name="Haque T."/>
            <person name="Lashkar M.Z.H."/>
            <person name="Akhand A.I."/>
            <person name="Morshed G."/>
            <person name="Roy S."/>
            <person name="Uddin K.S."/>
            <person name="Rabeya T."/>
            <person name="Hossain A.S."/>
            <person name="Chowdhury A."/>
            <person name="Snigdha A.R."/>
            <person name="Mortoza M.S."/>
            <person name="Matin S.A."/>
            <person name="Hoque S.M.E."/>
            <person name="Islam M.K."/>
            <person name="Roy D.K."/>
            <person name="Haider R."/>
            <person name="Moosa M.M."/>
            <person name="Elias S.M."/>
            <person name="Hasan A.M."/>
            <person name="Jahan S."/>
            <person name="Shafiuddin M."/>
            <person name="Mahmood N."/>
            <person name="Shommy N.S."/>
        </authorList>
    </citation>
    <scope>NUCLEOTIDE SEQUENCE [LARGE SCALE GENOMIC DNA]</scope>
    <source>
        <strain evidence="3">cv. O-4</strain>
    </source>
</reference>
<protein>
    <submittedName>
        <fullName evidence="2">Uncharacterized protein</fullName>
    </submittedName>
</protein>
<comment type="caution">
    <text evidence="2">The sequence shown here is derived from an EMBL/GenBank/DDBJ whole genome shotgun (WGS) entry which is preliminary data.</text>
</comment>
<evidence type="ECO:0000313" key="2">
    <source>
        <dbReference type="EMBL" id="OMO95212.1"/>
    </source>
</evidence>
<dbReference type="EMBL" id="AWUE01015868">
    <property type="protein sequence ID" value="OMO95212.1"/>
    <property type="molecule type" value="Genomic_DNA"/>
</dbReference>
<evidence type="ECO:0000256" key="1">
    <source>
        <dbReference type="SAM" id="MobiDB-lite"/>
    </source>
</evidence>
<dbReference type="AlphaFoldDB" id="A0A1R3JK35"/>
<proteinExistence type="predicted"/>
<sequence>MEQAKVDYKGSKRKEQNSFEKSAIKHSTTAVPFNFKQ</sequence>
<dbReference type="Proteomes" id="UP000187203">
    <property type="component" value="Unassembled WGS sequence"/>
</dbReference>